<name>A0ABQ4ZZC3_9ASTR</name>
<dbReference type="Gene3D" id="3.30.70.330">
    <property type="match status" value="1"/>
</dbReference>
<dbReference type="PANTHER" id="PTHR32278:SF149">
    <property type="entry name" value="PHLOEM PROTEIN"/>
    <property type="match status" value="1"/>
</dbReference>
<feature type="region of interest" description="Disordered" evidence="1">
    <location>
        <begin position="107"/>
        <end position="128"/>
    </location>
</feature>
<gene>
    <name evidence="2" type="ORF">Tco_0801664</name>
</gene>
<dbReference type="EMBL" id="BQNB010011751">
    <property type="protein sequence ID" value="GJS94696.1"/>
    <property type="molecule type" value="Genomic_DNA"/>
</dbReference>
<evidence type="ECO:0000313" key="2">
    <source>
        <dbReference type="EMBL" id="GJS94696.1"/>
    </source>
</evidence>
<keyword evidence="2" id="KW-0808">Transferase</keyword>
<evidence type="ECO:0000256" key="1">
    <source>
        <dbReference type="SAM" id="MobiDB-lite"/>
    </source>
</evidence>
<dbReference type="SUPFAM" id="SSF54928">
    <property type="entry name" value="RNA-binding domain, RBD"/>
    <property type="match status" value="1"/>
</dbReference>
<proteinExistence type="predicted"/>
<dbReference type="CDD" id="cd00590">
    <property type="entry name" value="RRM_SF"/>
    <property type="match status" value="1"/>
</dbReference>
<evidence type="ECO:0000313" key="3">
    <source>
        <dbReference type="Proteomes" id="UP001151760"/>
    </source>
</evidence>
<dbReference type="GO" id="GO:0016301">
    <property type="term" value="F:kinase activity"/>
    <property type="evidence" value="ECO:0007669"/>
    <property type="project" value="UniProtKB-KW"/>
</dbReference>
<keyword evidence="3" id="KW-1185">Reference proteome</keyword>
<dbReference type="PANTHER" id="PTHR32278">
    <property type="entry name" value="F-BOX DOMAIN-CONTAINING PROTEIN"/>
    <property type="match status" value="1"/>
</dbReference>
<dbReference type="Proteomes" id="UP001151760">
    <property type="component" value="Unassembled WGS sequence"/>
</dbReference>
<reference evidence="2" key="1">
    <citation type="journal article" date="2022" name="Int. J. Mol. Sci.">
        <title>Draft Genome of Tanacetum Coccineum: Genomic Comparison of Closely Related Tanacetum-Family Plants.</title>
        <authorList>
            <person name="Yamashiro T."/>
            <person name="Shiraishi A."/>
            <person name="Nakayama K."/>
            <person name="Satake H."/>
        </authorList>
    </citation>
    <scope>NUCLEOTIDE SEQUENCE</scope>
</reference>
<comment type="caution">
    <text evidence="2">The sequence shown here is derived from an EMBL/GenBank/DDBJ whole genome shotgun (WGS) entry which is preliminary data.</text>
</comment>
<reference evidence="2" key="2">
    <citation type="submission" date="2022-01" db="EMBL/GenBank/DDBJ databases">
        <authorList>
            <person name="Yamashiro T."/>
            <person name="Shiraishi A."/>
            <person name="Satake H."/>
            <person name="Nakayama K."/>
        </authorList>
    </citation>
    <scope>NUCLEOTIDE SEQUENCE</scope>
</reference>
<dbReference type="Pfam" id="PF14299">
    <property type="entry name" value="PP2"/>
    <property type="match status" value="1"/>
</dbReference>
<protein>
    <submittedName>
        <fullName evidence="2">Serine/threonine-protein kinase, active site protein</fullName>
    </submittedName>
</protein>
<sequence length="195" mass="22959">MCYLVFKLSEKCHGLHCPVKVRDVLHWKDKETVILYFRTPSPWNLQDNHRVPEKREDGWMEVLVWKFNSTFELRKDYIPMHLKLIAYEGTMSGLTVGSREVRPIKEMETEKGEQEDEHDDDNGDQKQQHVPCSNVVNFYFMNFPTEWDKVNLYELFSEVGEIAHVYVARKVSKAGKRFGLAHFFGLDTFLLLGKD</sequence>
<dbReference type="InterPro" id="IPR012677">
    <property type="entry name" value="Nucleotide-bd_a/b_plait_sf"/>
</dbReference>
<keyword evidence="2" id="KW-0418">Kinase</keyword>
<dbReference type="InterPro" id="IPR025886">
    <property type="entry name" value="PP2-like"/>
</dbReference>
<organism evidence="2 3">
    <name type="scientific">Tanacetum coccineum</name>
    <dbReference type="NCBI Taxonomy" id="301880"/>
    <lineage>
        <taxon>Eukaryota</taxon>
        <taxon>Viridiplantae</taxon>
        <taxon>Streptophyta</taxon>
        <taxon>Embryophyta</taxon>
        <taxon>Tracheophyta</taxon>
        <taxon>Spermatophyta</taxon>
        <taxon>Magnoliopsida</taxon>
        <taxon>eudicotyledons</taxon>
        <taxon>Gunneridae</taxon>
        <taxon>Pentapetalae</taxon>
        <taxon>asterids</taxon>
        <taxon>campanulids</taxon>
        <taxon>Asterales</taxon>
        <taxon>Asteraceae</taxon>
        <taxon>Asteroideae</taxon>
        <taxon>Anthemideae</taxon>
        <taxon>Anthemidinae</taxon>
        <taxon>Tanacetum</taxon>
    </lineage>
</organism>
<accession>A0ABQ4ZZC3</accession>
<dbReference type="InterPro" id="IPR035979">
    <property type="entry name" value="RBD_domain_sf"/>
</dbReference>
<feature type="compositionally biased region" description="Acidic residues" evidence="1">
    <location>
        <begin position="113"/>
        <end position="122"/>
    </location>
</feature>